<evidence type="ECO:0000256" key="1">
    <source>
        <dbReference type="ARBA" id="ARBA00023186"/>
    </source>
</evidence>
<reference evidence="2" key="1">
    <citation type="submission" date="2024-04" db="EMBL/GenBank/DDBJ databases">
        <authorList>
            <person name="Roder T."/>
            <person name="Oberhansli S."/>
            <person name="Kreuzer M."/>
        </authorList>
    </citation>
    <scope>NUCLEOTIDE SEQUENCE</scope>
    <source>
        <strain evidence="2">LWS13-1.2</strain>
    </source>
</reference>
<sequence length="246" mass="25948">MTSTRIAVVAGEPRAHVELAVGALAPRLISRDRTHAQIAVAAAGMVLLGGDHVHMEIDVGPGCTVEIEDVGGTVAYRGARSSWILDVAVGAGGTLLWHGLPFVVTDGADVERRTCITLDSDARAVIRETLVLGRHGERGGRLASALAVADSGGPLLVERLEAAGSTPEPGVLGSNRVIDAVIAVGFRPPARAGDLEFDRPGSMARHLSDHTHGSSLDRVWDAWVSHAQERPFTPEPERTHIDSTPR</sequence>
<protein>
    <submittedName>
        <fullName evidence="2">Urease accessory protein UreD</fullName>
    </submittedName>
</protein>
<name>A0AAU6SC71_9MICO</name>
<accession>A0AAU6SC71</accession>
<dbReference type="Pfam" id="PF01774">
    <property type="entry name" value="UreD"/>
    <property type="match status" value="1"/>
</dbReference>
<dbReference type="GO" id="GO:0016151">
    <property type="term" value="F:nickel cation binding"/>
    <property type="evidence" value="ECO:0007669"/>
    <property type="project" value="InterPro"/>
</dbReference>
<dbReference type="AlphaFoldDB" id="A0AAU6SC71"/>
<evidence type="ECO:0000313" key="2">
    <source>
        <dbReference type="EMBL" id="WZO34496.1"/>
    </source>
</evidence>
<keyword evidence="1" id="KW-0143">Chaperone</keyword>
<dbReference type="EMBL" id="CP151632">
    <property type="protein sequence ID" value="WZO34496.1"/>
    <property type="molecule type" value="Genomic_DNA"/>
</dbReference>
<gene>
    <name evidence="2" type="ORF">MRBLWS13_002157</name>
</gene>
<organism evidence="2">
    <name type="scientific">Microbacterium sp. LWS13-1.2</name>
    <dbReference type="NCBI Taxonomy" id="3135264"/>
    <lineage>
        <taxon>Bacteria</taxon>
        <taxon>Bacillati</taxon>
        <taxon>Actinomycetota</taxon>
        <taxon>Actinomycetes</taxon>
        <taxon>Micrococcales</taxon>
        <taxon>Microbacteriaceae</taxon>
        <taxon>Microbacterium</taxon>
    </lineage>
</organism>
<proteinExistence type="predicted"/>
<dbReference type="RefSeq" id="WP_349425380.1">
    <property type="nucleotide sequence ID" value="NZ_CP151632.1"/>
</dbReference>
<dbReference type="InterPro" id="IPR002669">
    <property type="entry name" value="UreD"/>
</dbReference>